<comment type="caution">
    <text evidence="1">The sequence shown here is derived from an EMBL/GenBank/DDBJ whole genome shotgun (WGS) entry which is preliminary data.</text>
</comment>
<dbReference type="EMBL" id="JWSW01000038">
    <property type="protein sequence ID" value="KIJ88599.1"/>
    <property type="molecule type" value="Genomic_DNA"/>
</dbReference>
<dbReference type="AlphaFoldDB" id="A0A0C2QXN0"/>
<sequence length="112" mass="11988">MNTLKLIIASDVTFNNISFNSDTTVIIETGKSLNIAGLLTIGSGSTLNISGEGTLTLGSNIVSKNIIENINYKGITPEILLNNTIALNLNFIEENIYNNSDTIILGNIDSEI</sequence>
<organism evidence="1 2">
    <name type="scientific">Rickettsia asembonensis</name>
    <dbReference type="NCBI Taxonomy" id="1068590"/>
    <lineage>
        <taxon>Bacteria</taxon>
        <taxon>Pseudomonadati</taxon>
        <taxon>Pseudomonadota</taxon>
        <taxon>Alphaproteobacteria</taxon>
        <taxon>Rickettsiales</taxon>
        <taxon>Rickettsiaceae</taxon>
        <taxon>Rickettsieae</taxon>
        <taxon>Rickettsia</taxon>
        <taxon>spotted fever group</taxon>
    </lineage>
</organism>
<dbReference type="Proteomes" id="UP000031952">
    <property type="component" value="Unassembled WGS sequence"/>
</dbReference>
<evidence type="ECO:0000313" key="2">
    <source>
        <dbReference type="Proteomes" id="UP000031952"/>
    </source>
</evidence>
<reference evidence="1 2" key="1">
    <citation type="submission" date="2014-12" db="EMBL/GenBank/DDBJ databases">
        <title>Whole genome sequence of Candidatus Rickettsia asemboensis strain NMRCii isolated from cat fleas in west Kenya.</title>
        <authorList>
            <person name="Jima D."/>
            <person name="Luce-Fedrow A."/>
            <person name="Yang Y."/>
            <person name="Maina A.N."/>
            <person name="Snesrud E.C."/>
            <person name="Jarman R.G."/>
            <person name="Richards A.L."/>
            <person name="Hang J."/>
        </authorList>
    </citation>
    <scope>NUCLEOTIDE SEQUENCE [LARGE SCALE GENOMIC DNA]</scope>
    <source>
        <strain evidence="1 2">NMRCii</strain>
    </source>
</reference>
<keyword evidence="2" id="KW-1185">Reference proteome</keyword>
<evidence type="ECO:0000313" key="1">
    <source>
        <dbReference type="EMBL" id="KIJ88599.1"/>
    </source>
</evidence>
<gene>
    <name evidence="1" type="ORF">SB78_04735</name>
</gene>
<protein>
    <submittedName>
        <fullName evidence="1">Uncharacterized protein</fullName>
    </submittedName>
</protein>
<name>A0A0C2QXN0_9RICK</name>
<accession>A0A0C2QXN0</accession>
<proteinExistence type="predicted"/>